<feature type="transmembrane region" description="Helical" evidence="7">
    <location>
        <begin position="178"/>
        <end position="200"/>
    </location>
</feature>
<evidence type="ECO:0000256" key="3">
    <source>
        <dbReference type="ARBA" id="ARBA00022475"/>
    </source>
</evidence>
<keyword evidence="11" id="KW-1185">Reference proteome</keyword>
<dbReference type="EMBL" id="JBHMCF010000062">
    <property type="protein sequence ID" value="MFB9477471.1"/>
    <property type="molecule type" value="Genomic_DNA"/>
</dbReference>
<dbReference type="RefSeq" id="WP_364372639.1">
    <property type="nucleotide sequence ID" value="NZ_JBHMCF010000062.1"/>
</dbReference>
<feature type="transmembrane region" description="Helical" evidence="7">
    <location>
        <begin position="34"/>
        <end position="62"/>
    </location>
</feature>
<dbReference type="SUPFAM" id="SSF161098">
    <property type="entry name" value="MetI-like"/>
    <property type="match status" value="1"/>
</dbReference>
<keyword evidence="5 7" id="KW-1133">Transmembrane helix</keyword>
<dbReference type="Gene3D" id="1.10.3720.10">
    <property type="entry name" value="MetI-like"/>
    <property type="match status" value="1"/>
</dbReference>
<keyword evidence="4 7" id="KW-0812">Transmembrane</keyword>
<feature type="region of interest" description="Disordered" evidence="8">
    <location>
        <begin position="1"/>
        <end position="24"/>
    </location>
</feature>
<evidence type="ECO:0000313" key="11">
    <source>
        <dbReference type="Proteomes" id="UP001589568"/>
    </source>
</evidence>
<gene>
    <name evidence="10" type="ORF">ACFFR3_48930</name>
</gene>
<dbReference type="InterPro" id="IPR051393">
    <property type="entry name" value="ABC_transporter_permease"/>
</dbReference>
<evidence type="ECO:0000256" key="8">
    <source>
        <dbReference type="SAM" id="MobiDB-lite"/>
    </source>
</evidence>
<comment type="subcellular location">
    <subcellularLocation>
        <location evidence="1 7">Cell membrane</location>
        <topology evidence="1 7">Multi-pass membrane protein</topology>
    </subcellularLocation>
</comment>
<dbReference type="Proteomes" id="UP001589568">
    <property type="component" value="Unassembled WGS sequence"/>
</dbReference>
<reference evidence="10 11" key="1">
    <citation type="submission" date="2024-09" db="EMBL/GenBank/DDBJ databases">
        <authorList>
            <person name="Sun Q."/>
            <person name="Mori K."/>
        </authorList>
    </citation>
    <scope>NUCLEOTIDE SEQUENCE [LARGE SCALE GENOMIC DNA]</scope>
    <source>
        <strain evidence="10 11">JCM 3324</strain>
    </source>
</reference>
<evidence type="ECO:0000256" key="4">
    <source>
        <dbReference type="ARBA" id="ARBA00022692"/>
    </source>
</evidence>
<dbReference type="CDD" id="cd06261">
    <property type="entry name" value="TM_PBP2"/>
    <property type="match status" value="1"/>
</dbReference>
<evidence type="ECO:0000256" key="5">
    <source>
        <dbReference type="ARBA" id="ARBA00022989"/>
    </source>
</evidence>
<evidence type="ECO:0000256" key="7">
    <source>
        <dbReference type="RuleBase" id="RU363032"/>
    </source>
</evidence>
<evidence type="ECO:0000259" key="9">
    <source>
        <dbReference type="PROSITE" id="PS50928"/>
    </source>
</evidence>
<feature type="transmembrane region" description="Helical" evidence="7">
    <location>
        <begin position="234"/>
        <end position="251"/>
    </location>
</feature>
<evidence type="ECO:0000256" key="1">
    <source>
        <dbReference type="ARBA" id="ARBA00004651"/>
    </source>
</evidence>
<organism evidence="10 11">
    <name type="scientific">Nonomuraea salmonea</name>
    <dbReference type="NCBI Taxonomy" id="46181"/>
    <lineage>
        <taxon>Bacteria</taxon>
        <taxon>Bacillati</taxon>
        <taxon>Actinomycetota</taxon>
        <taxon>Actinomycetes</taxon>
        <taxon>Streptosporangiales</taxon>
        <taxon>Streptosporangiaceae</taxon>
        <taxon>Nonomuraea</taxon>
    </lineage>
</organism>
<feature type="transmembrane region" description="Helical" evidence="7">
    <location>
        <begin position="95"/>
        <end position="117"/>
    </location>
</feature>
<comment type="caution">
    <text evidence="10">The sequence shown here is derived from an EMBL/GenBank/DDBJ whole genome shotgun (WGS) entry which is preliminary data.</text>
</comment>
<evidence type="ECO:0000256" key="2">
    <source>
        <dbReference type="ARBA" id="ARBA00022448"/>
    </source>
</evidence>
<accession>A0ABV5P4V1</accession>
<proteinExistence type="inferred from homology"/>
<dbReference type="PANTHER" id="PTHR30193">
    <property type="entry name" value="ABC TRANSPORTER PERMEASE PROTEIN"/>
    <property type="match status" value="1"/>
</dbReference>
<dbReference type="Pfam" id="PF00528">
    <property type="entry name" value="BPD_transp_1"/>
    <property type="match status" value="1"/>
</dbReference>
<comment type="similarity">
    <text evidence="7">Belongs to the binding-protein-dependent transport system permease family.</text>
</comment>
<dbReference type="InterPro" id="IPR000515">
    <property type="entry name" value="MetI-like"/>
</dbReference>
<sequence length="313" mass="33957">MTQTLAGPPAVGGRASPGHAKPGRSLLSRHQARAGILFATPPMVLFVIFTVLPVAGALGLSFTSYDVFTPPSWAGLENYARLMEDTTFFVTLKNILFYCVMFVPLMIAASLLLAVALNSRLPAMGVFRTIYYIPVVTSPVAAATVWTWMLNSHYGPINEILGFFGIQGPAWVGDSSTAMVSIVLVTLWQGVGSNMLIYLAGLQNIPAHLYEAAALDGAGRWATFAHVTWPQLRLTTLFVTTLSLIGAFQLFDQAYVMTKGGPGNSTLTPVYQIYETAFNRLQMGYASAQAFTLFLIIVAVTVINMRINRSDET</sequence>
<keyword evidence="2 7" id="KW-0813">Transport</keyword>
<protein>
    <submittedName>
        <fullName evidence="10">Carbohydrate ABC transporter permease</fullName>
    </submittedName>
</protein>
<evidence type="ECO:0000256" key="6">
    <source>
        <dbReference type="ARBA" id="ARBA00023136"/>
    </source>
</evidence>
<keyword evidence="3" id="KW-1003">Cell membrane</keyword>
<dbReference type="InterPro" id="IPR035906">
    <property type="entry name" value="MetI-like_sf"/>
</dbReference>
<dbReference type="PANTHER" id="PTHR30193:SF37">
    <property type="entry name" value="INNER MEMBRANE ABC TRANSPORTER PERMEASE PROTEIN YCJO"/>
    <property type="match status" value="1"/>
</dbReference>
<feature type="domain" description="ABC transmembrane type-1" evidence="9">
    <location>
        <begin position="92"/>
        <end position="304"/>
    </location>
</feature>
<evidence type="ECO:0000313" key="10">
    <source>
        <dbReference type="EMBL" id="MFB9477471.1"/>
    </source>
</evidence>
<feature type="transmembrane region" description="Helical" evidence="7">
    <location>
        <begin position="288"/>
        <end position="307"/>
    </location>
</feature>
<name>A0ABV5P4V1_9ACTN</name>
<feature type="transmembrane region" description="Helical" evidence="7">
    <location>
        <begin position="129"/>
        <end position="149"/>
    </location>
</feature>
<dbReference type="PROSITE" id="PS50928">
    <property type="entry name" value="ABC_TM1"/>
    <property type="match status" value="1"/>
</dbReference>
<keyword evidence="6 7" id="KW-0472">Membrane</keyword>